<evidence type="ECO:0008006" key="3">
    <source>
        <dbReference type="Google" id="ProtNLM"/>
    </source>
</evidence>
<accession>A0A4R6FYG5</accession>
<dbReference type="EMBL" id="SNWD01000001">
    <property type="protein sequence ID" value="TDN87011.1"/>
    <property type="molecule type" value="Genomic_DNA"/>
</dbReference>
<keyword evidence="2" id="KW-1185">Reference proteome</keyword>
<comment type="caution">
    <text evidence="1">The sequence shown here is derived from an EMBL/GenBank/DDBJ whole genome shotgun (WGS) entry which is preliminary data.</text>
</comment>
<dbReference type="Proteomes" id="UP000295493">
    <property type="component" value="Unassembled WGS sequence"/>
</dbReference>
<dbReference type="RefSeq" id="WP_133494143.1">
    <property type="nucleotide sequence ID" value="NZ_BMLU01000001.1"/>
</dbReference>
<dbReference type="AlphaFoldDB" id="A0A4R6FYG5"/>
<sequence>MAAAIEVRRHIAAAQLGGMKRRCADGDQVRRLMAIALILNDEQRAQLVDQLGAGPIAEVQGVVRWRLIDLTQRVWAEFGLSLTRYTLSRALRARVG</sequence>
<reference evidence="1 2" key="1">
    <citation type="submission" date="2019-03" db="EMBL/GenBank/DDBJ databases">
        <title>Genomic Encyclopedia of Type Strains, Phase IV (KMG-IV): sequencing the most valuable type-strain genomes for metagenomic binning, comparative biology and taxonomic classification.</title>
        <authorList>
            <person name="Goeker M."/>
        </authorList>
    </citation>
    <scope>NUCLEOTIDE SEQUENCE [LARGE SCALE GENOMIC DNA]</scope>
    <source>
        <strain evidence="1 2">DSM 25059</strain>
    </source>
</reference>
<organism evidence="1 2">
    <name type="scientific">Stakelama pacifica</name>
    <dbReference type="NCBI Taxonomy" id="517720"/>
    <lineage>
        <taxon>Bacteria</taxon>
        <taxon>Pseudomonadati</taxon>
        <taxon>Pseudomonadota</taxon>
        <taxon>Alphaproteobacteria</taxon>
        <taxon>Sphingomonadales</taxon>
        <taxon>Sphingomonadaceae</taxon>
        <taxon>Stakelama</taxon>
    </lineage>
</organism>
<evidence type="ECO:0000313" key="2">
    <source>
        <dbReference type="Proteomes" id="UP000295493"/>
    </source>
</evidence>
<gene>
    <name evidence="1" type="ORF">EV664_101590</name>
</gene>
<name>A0A4R6FYG5_9SPHN</name>
<dbReference type="OrthoDB" id="2375382at2"/>
<proteinExistence type="predicted"/>
<evidence type="ECO:0000313" key="1">
    <source>
        <dbReference type="EMBL" id="TDN87011.1"/>
    </source>
</evidence>
<protein>
    <recommendedName>
        <fullName evidence="3">Winged helix-turn helix protein</fullName>
    </recommendedName>
</protein>